<reference evidence="5 6" key="1">
    <citation type="submission" date="2015-09" db="EMBL/GenBank/DDBJ databases">
        <title>Draft genome of the scarab beetle Oryctes borbonicus.</title>
        <authorList>
            <person name="Meyer J.M."/>
            <person name="Markov G.V."/>
            <person name="Baskaran P."/>
            <person name="Herrmann M."/>
            <person name="Sommer R.J."/>
            <person name="Roedelsperger C."/>
        </authorList>
    </citation>
    <scope>NUCLEOTIDE SEQUENCE [LARGE SCALE GENOMIC DNA]</scope>
    <source>
        <strain evidence="5">OB123</strain>
        <tissue evidence="5">Whole animal</tissue>
    </source>
</reference>
<keyword evidence="6" id="KW-1185">Reference proteome</keyword>
<feature type="compositionally biased region" description="Basic and acidic residues" evidence="3">
    <location>
        <begin position="103"/>
        <end position="120"/>
    </location>
</feature>
<dbReference type="AlphaFoldDB" id="A0A0T6B093"/>
<gene>
    <name evidence="5" type="ORF">AMK59_5191</name>
</gene>
<feature type="domain" description="Transcription initiation factor TFIID subunit 1 histone acetyltransferase" evidence="4">
    <location>
        <begin position="427"/>
        <end position="489"/>
    </location>
</feature>
<protein>
    <recommendedName>
        <fullName evidence="4">Transcription initiation factor TFIID subunit 1 histone acetyltransferase domain-containing protein</fullName>
    </recommendedName>
</protein>
<dbReference type="GO" id="GO:0004402">
    <property type="term" value="F:histone acetyltransferase activity"/>
    <property type="evidence" value="ECO:0007669"/>
    <property type="project" value="InterPro"/>
</dbReference>
<dbReference type="Pfam" id="PF12157">
    <property type="entry name" value="DUF3591"/>
    <property type="match status" value="1"/>
</dbReference>
<dbReference type="PANTHER" id="PTHR13900">
    <property type="entry name" value="TRANSCRIPTION INITIATION FACTOR TFIID"/>
    <property type="match status" value="1"/>
</dbReference>
<dbReference type="OrthoDB" id="5752at2759"/>
<dbReference type="PANTHER" id="PTHR13900:SF0">
    <property type="entry name" value="TRANSCRIPTION INITIATION FACTOR TFIID SUBUNIT 1"/>
    <property type="match status" value="1"/>
</dbReference>
<evidence type="ECO:0000256" key="3">
    <source>
        <dbReference type="SAM" id="MobiDB-lite"/>
    </source>
</evidence>
<dbReference type="InterPro" id="IPR040240">
    <property type="entry name" value="TAF1"/>
</dbReference>
<feature type="compositionally biased region" description="Polar residues" evidence="3">
    <location>
        <begin position="260"/>
        <end position="270"/>
    </location>
</feature>
<comment type="caution">
    <text evidence="5">The sequence shown here is derived from an EMBL/GenBank/DDBJ whole genome shotgun (WGS) entry which is preliminary data.</text>
</comment>
<evidence type="ECO:0000313" key="5">
    <source>
        <dbReference type="EMBL" id="KRT80746.1"/>
    </source>
</evidence>
<evidence type="ECO:0000256" key="2">
    <source>
        <dbReference type="ARBA" id="ARBA00023242"/>
    </source>
</evidence>
<feature type="non-terminal residue" evidence="5">
    <location>
        <position position="1"/>
    </location>
</feature>
<dbReference type="GO" id="GO:0005669">
    <property type="term" value="C:transcription factor TFIID complex"/>
    <property type="evidence" value="ECO:0007669"/>
    <property type="project" value="InterPro"/>
</dbReference>
<dbReference type="GO" id="GO:0016251">
    <property type="term" value="F:RNA polymerase II general transcription initiation factor activity"/>
    <property type="evidence" value="ECO:0007669"/>
    <property type="project" value="InterPro"/>
</dbReference>
<comment type="subcellular location">
    <subcellularLocation>
        <location evidence="1">Nucleus</location>
    </subcellularLocation>
</comment>
<feature type="compositionally biased region" description="Basic residues" evidence="3">
    <location>
        <begin position="91"/>
        <end position="102"/>
    </location>
</feature>
<evidence type="ECO:0000259" key="4">
    <source>
        <dbReference type="Pfam" id="PF12157"/>
    </source>
</evidence>
<dbReference type="GO" id="GO:0051123">
    <property type="term" value="P:RNA polymerase II preinitiation complex assembly"/>
    <property type="evidence" value="ECO:0007669"/>
    <property type="project" value="TreeGrafter"/>
</dbReference>
<feature type="region of interest" description="Disordered" evidence="3">
    <location>
        <begin position="259"/>
        <end position="280"/>
    </location>
</feature>
<dbReference type="Proteomes" id="UP000051574">
    <property type="component" value="Unassembled WGS sequence"/>
</dbReference>
<sequence length="512" mass="57305">NNFSGMLTNDKKLMPPPPPVLMKQDSMEIGRIEDIEPRKKLETPLAAMLPSKYANVDVTELFPDFRHGQVLRFSRVFGPGKPSSLPNIWRNVKKKRRKKKHKESSGLHDSDSSADEEKPRSKGWYFDYAPPPPPGQCMSDDEDAFLKPIEASSLDSKKDALAKDDTGPKVADWRFGPAQVWYDILEVPETGDGFNYGFKLKEVNSDEENIAPEEKFPDDAFLMVTQLHWEDDVVWDGNDIKHKVLQKLNSKTNAAGWVPSSGNRTAQAFSQPGKGGAIPGGTVRMSSVPAMPLPGVKTSKSQVSISNKQRQEIEQDDTWYSIFPVENEDLVYGRWEDDVIWDAQNMKNVPKPTILTLDPNDENIILGIPDDVDPSKQIAGQATPVKVKIPHPHVKKSKILLGKAGVINVLQEDTPPPPPKSPDRDPFNISNDIYYMPKSSETTLRLKVGGGNLIQHSTPVVELRAPFIKTHMGPVRLRNFHRPQMKRFSYGTLAQPGPHSVMPLLKHIKKKA</sequence>
<keyword evidence="2" id="KW-0539">Nucleus</keyword>
<dbReference type="GO" id="GO:0017025">
    <property type="term" value="F:TBP-class protein binding"/>
    <property type="evidence" value="ECO:0007669"/>
    <property type="project" value="InterPro"/>
</dbReference>
<name>A0A0T6B093_9SCAR</name>
<accession>A0A0T6B093</accession>
<evidence type="ECO:0000313" key="6">
    <source>
        <dbReference type="Proteomes" id="UP000051574"/>
    </source>
</evidence>
<feature type="region of interest" description="Disordered" evidence="3">
    <location>
        <begin position="87"/>
        <end position="133"/>
    </location>
</feature>
<feature type="non-terminal residue" evidence="5">
    <location>
        <position position="512"/>
    </location>
</feature>
<evidence type="ECO:0000256" key="1">
    <source>
        <dbReference type="ARBA" id="ARBA00004123"/>
    </source>
</evidence>
<dbReference type="InterPro" id="IPR022591">
    <property type="entry name" value="TAF1_HAT_dom"/>
</dbReference>
<organism evidence="5 6">
    <name type="scientific">Oryctes borbonicus</name>
    <dbReference type="NCBI Taxonomy" id="1629725"/>
    <lineage>
        <taxon>Eukaryota</taxon>
        <taxon>Metazoa</taxon>
        <taxon>Ecdysozoa</taxon>
        <taxon>Arthropoda</taxon>
        <taxon>Hexapoda</taxon>
        <taxon>Insecta</taxon>
        <taxon>Pterygota</taxon>
        <taxon>Neoptera</taxon>
        <taxon>Endopterygota</taxon>
        <taxon>Coleoptera</taxon>
        <taxon>Polyphaga</taxon>
        <taxon>Scarabaeiformia</taxon>
        <taxon>Scarabaeidae</taxon>
        <taxon>Dynastinae</taxon>
        <taxon>Oryctes</taxon>
    </lineage>
</organism>
<feature type="region of interest" description="Disordered" evidence="3">
    <location>
        <begin position="1"/>
        <end position="23"/>
    </location>
</feature>
<proteinExistence type="predicted"/>
<dbReference type="EMBL" id="LJIG01016390">
    <property type="protein sequence ID" value="KRT80746.1"/>
    <property type="molecule type" value="Genomic_DNA"/>
</dbReference>